<keyword evidence="5" id="KW-0645">Protease</keyword>
<dbReference type="SMART" id="SM00181">
    <property type="entry name" value="EGF"/>
    <property type="match status" value="2"/>
</dbReference>
<dbReference type="Pfam" id="PF00594">
    <property type="entry name" value="Gla"/>
    <property type="match status" value="1"/>
</dbReference>
<dbReference type="PROSITE" id="PS50998">
    <property type="entry name" value="GLA_2"/>
    <property type="match status" value="1"/>
</dbReference>
<dbReference type="InterPro" id="IPR035972">
    <property type="entry name" value="GLA-like_dom_SF"/>
</dbReference>
<reference evidence="16" key="2">
    <citation type="submission" date="2025-09" db="UniProtKB">
        <authorList>
            <consortium name="Ensembl"/>
        </authorList>
    </citation>
    <scope>IDENTIFICATION</scope>
</reference>
<dbReference type="PIRSF" id="PIRSF001143">
    <property type="entry name" value="Factor_X"/>
    <property type="match status" value="1"/>
</dbReference>
<evidence type="ECO:0000256" key="7">
    <source>
        <dbReference type="ARBA" id="ARBA00022837"/>
    </source>
</evidence>
<feature type="domain" description="EGF-like" evidence="13">
    <location>
        <begin position="96"/>
        <end position="132"/>
    </location>
</feature>
<name>A0A673FWK5_9TELE</name>
<dbReference type="GO" id="GO:0005509">
    <property type="term" value="F:calcium ion binding"/>
    <property type="evidence" value="ECO:0007669"/>
    <property type="project" value="InterPro"/>
</dbReference>
<evidence type="ECO:0000256" key="2">
    <source>
        <dbReference type="ARBA" id="ARBA00022479"/>
    </source>
</evidence>
<feature type="disulfide bond" evidence="11">
    <location>
        <begin position="122"/>
        <end position="131"/>
    </location>
</feature>
<dbReference type="Pfam" id="PF14670">
    <property type="entry name" value="FXa_inhibition"/>
    <property type="match status" value="1"/>
</dbReference>
<dbReference type="PRINTS" id="PR00001">
    <property type="entry name" value="GLABLOOD"/>
</dbReference>
<keyword evidence="17" id="KW-1185">Reference proteome</keyword>
<dbReference type="SUPFAM" id="SSF57630">
    <property type="entry name" value="GLA-domain"/>
    <property type="match status" value="1"/>
</dbReference>
<dbReference type="InterPro" id="IPR050442">
    <property type="entry name" value="Peptidase_S1_coag_factors"/>
</dbReference>
<feature type="domain" description="Peptidase S1" evidence="14">
    <location>
        <begin position="198"/>
        <end position="406"/>
    </location>
</feature>
<evidence type="ECO:0000256" key="9">
    <source>
        <dbReference type="ARBA" id="ARBA00023180"/>
    </source>
</evidence>
<evidence type="ECO:0000256" key="3">
    <source>
        <dbReference type="ARBA" id="ARBA00022525"/>
    </source>
</evidence>
<dbReference type="Ensembl" id="ENSSRHT00000007600.1">
    <property type="protein sequence ID" value="ENSSRHP00000007364.1"/>
    <property type="gene ID" value="ENSSRHG00000004376.1"/>
</dbReference>
<dbReference type="GO" id="GO:0006508">
    <property type="term" value="P:proteolysis"/>
    <property type="evidence" value="ECO:0007669"/>
    <property type="project" value="UniProtKB-KW"/>
</dbReference>
<evidence type="ECO:0000256" key="8">
    <source>
        <dbReference type="ARBA" id="ARBA00023157"/>
    </source>
</evidence>
<proteinExistence type="predicted"/>
<evidence type="ECO:0000256" key="1">
    <source>
        <dbReference type="ARBA" id="ARBA00004613"/>
    </source>
</evidence>
<dbReference type="GO" id="GO:0004252">
    <property type="term" value="F:serine-type endopeptidase activity"/>
    <property type="evidence" value="ECO:0007669"/>
    <property type="project" value="InterPro"/>
</dbReference>
<dbReference type="InterPro" id="IPR000152">
    <property type="entry name" value="EGF-type_Asp/Asn_hydroxyl_site"/>
</dbReference>
<comment type="caution">
    <text evidence="11">Lacks conserved residue(s) required for the propagation of feature annotation.</text>
</comment>
<evidence type="ECO:0000256" key="11">
    <source>
        <dbReference type="PROSITE-ProRule" id="PRU00076"/>
    </source>
</evidence>
<evidence type="ECO:0000259" key="13">
    <source>
        <dbReference type="PROSITE" id="PS50026"/>
    </source>
</evidence>
<dbReference type="GO" id="GO:0007596">
    <property type="term" value="P:blood coagulation"/>
    <property type="evidence" value="ECO:0007669"/>
    <property type="project" value="InterPro"/>
</dbReference>
<evidence type="ECO:0000259" key="15">
    <source>
        <dbReference type="PROSITE" id="PS50998"/>
    </source>
</evidence>
<organism evidence="16 17">
    <name type="scientific">Sinocyclocheilus rhinocerous</name>
    <dbReference type="NCBI Taxonomy" id="307959"/>
    <lineage>
        <taxon>Eukaryota</taxon>
        <taxon>Metazoa</taxon>
        <taxon>Chordata</taxon>
        <taxon>Craniata</taxon>
        <taxon>Vertebrata</taxon>
        <taxon>Euteleostomi</taxon>
        <taxon>Actinopterygii</taxon>
        <taxon>Neopterygii</taxon>
        <taxon>Teleostei</taxon>
        <taxon>Ostariophysi</taxon>
        <taxon>Cypriniformes</taxon>
        <taxon>Cyprinidae</taxon>
        <taxon>Cyprininae</taxon>
        <taxon>Sinocyclocheilus</taxon>
    </lineage>
</organism>
<reference evidence="16" key="1">
    <citation type="submission" date="2025-08" db="UniProtKB">
        <authorList>
            <consortium name="Ensembl"/>
        </authorList>
    </citation>
    <scope>IDENTIFICATION</scope>
</reference>
<dbReference type="CDD" id="cd00054">
    <property type="entry name" value="EGF_CA"/>
    <property type="match status" value="1"/>
</dbReference>
<dbReference type="Proteomes" id="UP000472270">
    <property type="component" value="Unassembled WGS sequence"/>
</dbReference>
<dbReference type="PROSITE" id="PS50240">
    <property type="entry name" value="TRYPSIN_DOM"/>
    <property type="match status" value="1"/>
</dbReference>
<evidence type="ECO:0000256" key="4">
    <source>
        <dbReference type="ARBA" id="ARBA00022536"/>
    </source>
</evidence>
<dbReference type="InterPro" id="IPR001254">
    <property type="entry name" value="Trypsin_dom"/>
</dbReference>
<dbReference type="InterPro" id="IPR018097">
    <property type="entry name" value="EGF_Ca-bd_CS"/>
</dbReference>
<keyword evidence="4 11" id="KW-0245">EGF-like domain</keyword>
<keyword evidence="8 11" id="KW-1015">Disulfide bond</keyword>
<keyword evidence="2" id="KW-0301">Gamma-carboxyglutamic acid</keyword>
<dbReference type="InterPro" id="IPR000742">
    <property type="entry name" value="EGF"/>
</dbReference>
<keyword evidence="6" id="KW-0378">Hydrolase</keyword>
<dbReference type="InterPro" id="IPR009003">
    <property type="entry name" value="Peptidase_S1_PA"/>
</dbReference>
<keyword evidence="3" id="KW-0964">Secreted</keyword>
<dbReference type="FunFam" id="4.10.740.10:FF:000001">
    <property type="entry name" value="vitamin K-dependent protein S"/>
    <property type="match status" value="1"/>
</dbReference>
<dbReference type="PANTHER" id="PTHR24278">
    <property type="entry name" value="COAGULATION FACTOR"/>
    <property type="match status" value="1"/>
</dbReference>
<dbReference type="InterPro" id="IPR043504">
    <property type="entry name" value="Peptidase_S1_PA_chymotrypsin"/>
</dbReference>
<dbReference type="InterPro" id="IPR001881">
    <property type="entry name" value="EGF-like_Ca-bd_dom"/>
</dbReference>
<dbReference type="GO" id="GO:0005615">
    <property type="term" value="C:extracellular space"/>
    <property type="evidence" value="ECO:0007669"/>
    <property type="project" value="TreeGrafter"/>
</dbReference>
<comment type="subcellular location">
    <subcellularLocation>
        <location evidence="1">Secreted</location>
    </subcellularLocation>
</comment>
<dbReference type="SUPFAM" id="SSF57196">
    <property type="entry name" value="EGF/Laminin"/>
    <property type="match status" value="1"/>
</dbReference>
<evidence type="ECO:0000256" key="5">
    <source>
        <dbReference type="ARBA" id="ARBA00022670"/>
    </source>
</evidence>
<evidence type="ECO:0000256" key="12">
    <source>
        <dbReference type="SAM" id="SignalP"/>
    </source>
</evidence>
<keyword evidence="12" id="KW-0732">Signal</keyword>
<dbReference type="Pfam" id="PF00089">
    <property type="entry name" value="Trypsin"/>
    <property type="match status" value="1"/>
</dbReference>
<feature type="domain" description="Gla" evidence="15">
    <location>
        <begin position="45"/>
        <end position="91"/>
    </location>
</feature>
<dbReference type="Gene3D" id="2.40.10.10">
    <property type="entry name" value="Trypsin-like serine proteases"/>
    <property type="match status" value="2"/>
</dbReference>
<gene>
    <name evidence="16" type="primary">prozb</name>
</gene>
<sequence length="417" mass="46375">KTLFGDELMLLTVLTVGGATDNPWCVLVFRSRQRANVLLLRSRRANAFLLEEILQGNLERECFEERCNKEEARECFENDQKTVRHLMIITHISLINGDQCHSNPCKHGGTCRDGIGGYTCTCAEMYSGTDCQTDKSQCPSAGPLACEHFCKPMTGSFRCFCARGYTLNSDGRSCSPHVQNPCGTTETPSFCPDGHCSWEVSTNLISMITRAGVSLGWFCSSCTLINKLKHSTAHDHGLVFLSPVGRHSTVALRVSSWTPHKRYVSGAEDDLAFLELMEPFPQNTSIVPLCLPERDYSENILMRAGRKGVVMGRAGYSYLSLDDCHSSLNLTFLMTNKMFCMQNRESDVSVRTKPMPCDLKSGSPVATVEGKTAFLTGISLSTGDCNHGLVFTKLSRYLHWLRPLLHASEKEQQQQQL</sequence>
<evidence type="ECO:0000256" key="10">
    <source>
        <dbReference type="PIRSR" id="PIRSR001143-1"/>
    </source>
</evidence>
<accession>A0A673FWK5</accession>
<keyword evidence="7" id="KW-0106">Calcium</keyword>
<dbReference type="PROSITE" id="PS01187">
    <property type="entry name" value="EGF_CA"/>
    <property type="match status" value="1"/>
</dbReference>
<dbReference type="PROSITE" id="PS00010">
    <property type="entry name" value="ASX_HYDROXYL"/>
    <property type="match status" value="1"/>
</dbReference>
<dbReference type="InterPro" id="IPR012224">
    <property type="entry name" value="Pept_S1A_FX"/>
</dbReference>
<dbReference type="InterPro" id="IPR000294">
    <property type="entry name" value="GLA_domain"/>
</dbReference>
<dbReference type="PROSITE" id="PS00022">
    <property type="entry name" value="EGF_1"/>
    <property type="match status" value="1"/>
</dbReference>
<feature type="active site" description="Charge relay system" evidence="10">
    <location>
        <position position="195"/>
    </location>
</feature>
<evidence type="ECO:0000259" key="14">
    <source>
        <dbReference type="PROSITE" id="PS50240"/>
    </source>
</evidence>
<evidence type="ECO:0000256" key="6">
    <source>
        <dbReference type="ARBA" id="ARBA00022801"/>
    </source>
</evidence>
<dbReference type="Pfam" id="PF00008">
    <property type="entry name" value="EGF"/>
    <property type="match status" value="1"/>
</dbReference>
<dbReference type="Gene3D" id="2.10.25.10">
    <property type="entry name" value="Laminin"/>
    <property type="match status" value="2"/>
</dbReference>
<dbReference type="SUPFAM" id="SSF50494">
    <property type="entry name" value="Trypsin-like serine proteases"/>
    <property type="match status" value="1"/>
</dbReference>
<dbReference type="PRINTS" id="PR00010">
    <property type="entry name" value="EGFBLOOD"/>
</dbReference>
<evidence type="ECO:0000313" key="16">
    <source>
        <dbReference type="Ensembl" id="ENSSRHP00000007364.1"/>
    </source>
</evidence>
<feature type="active site" description="Charge relay system" evidence="10">
    <location>
        <position position="361"/>
    </location>
</feature>
<feature type="chain" id="PRO_5025569935" evidence="12">
    <location>
        <begin position="20"/>
        <end position="417"/>
    </location>
</feature>
<dbReference type="SMART" id="SM00179">
    <property type="entry name" value="EGF_CA"/>
    <property type="match status" value="2"/>
</dbReference>
<feature type="signal peptide" evidence="12">
    <location>
        <begin position="1"/>
        <end position="19"/>
    </location>
</feature>
<dbReference type="Gene3D" id="4.10.740.10">
    <property type="entry name" value="Coagulation Factor IX"/>
    <property type="match status" value="1"/>
</dbReference>
<feature type="active site" description="Charge relay system" evidence="10">
    <location>
        <position position="270"/>
    </location>
</feature>
<dbReference type="FunFam" id="2.10.25.10:FF:000162">
    <property type="entry name" value="Coagulation factor X (Predicted)"/>
    <property type="match status" value="1"/>
</dbReference>
<dbReference type="AlphaFoldDB" id="A0A673FWK5"/>
<dbReference type="PANTHER" id="PTHR24278:SF35">
    <property type="entry name" value="PROTEIN Z, VITAMIN K-DEPENDENT PLASMA GLYCOPROTEIN B"/>
    <property type="match status" value="1"/>
</dbReference>
<dbReference type="SMART" id="SM00069">
    <property type="entry name" value="GLA"/>
    <property type="match status" value="1"/>
</dbReference>
<evidence type="ECO:0000313" key="17">
    <source>
        <dbReference type="Proteomes" id="UP000472270"/>
    </source>
</evidence>
<keyword evidence="9" id="KW-0325">Glycoprotein</keyword>
<dbReference type="PROSITE" id="PS50026">
    <property type="entry name" value="EGF_3"/>
    <property type="match status" value="1"/>
</dbReference>
<dbReference type="InterPro" id="IPR017857">
    <property type="entry name" value="Coagulation_fac-like_Gla_dom"/>
</dbReference>
<protein>
    <submittedName>
        <fullName evidence="16">Vitamin K-dependent protein Z-like</fullName>
    </submittedName>
</protein>